<dbReference type="AlphaFoldDB" id="A0A6A6GRF0"/>
<keyword evidence="3" id="KW-1185">Reference proteome</keyword>
<evidence type="ECO:0000313" key="3">
    <source>
        <dbReference type="Proteomes" id="UP000799538"/>
    </source>
</evidence>
<protein>
    <submittedName>
        <fullName evidence="2">Uncharacterized protein</fullName>
    </submittedName>
</protein>
<accession>A0A6A6GRF0</accession>
<feature type="compositionally biased region" description="Polar residues" evidence="1">
    <location>
        <begin position="63"/>
        <end position="88"/>
    </location>
</feature>
<reference evidence="3" key="1">
    <citation type="journal article" date="2020" name="Stud. Mycol.">
        <title>101 Dothideomycetes genomes: A test case for predicting lifestyles and emergence of pathogens.</title>
        <authorList>
            <person name="Haridas S."/>
            <person name="Albert R."/>
            <person name="Binder M."/>
            <person name="Bloem J."/>
            <person name="LaButti K."/>
            <person name="Salamov A."/>
            <person name="Andreopoulos B."/>
            <person name="Baker S."/>
            <person name="Barry K."/>
            <person name="Bills G."/>
            <person name="Bluhm B."/>
            <person name="Cannon C."/>
            <person name="Castanera R."/>
            <person name="Culley D."/>
            <person name="Daum C."/>
            <person name="Ezra D."/>
            <person name="Gonzalez J."/>
            <person name="Henrissat B."/>
            <person name="Kuo A."/>
            <person name="Liang C."/>
            <person name="Lipzen A."/>
            <person name="Lutzoni F."/>
            <person name="Magnuson J."/>
            <person name="Mondo S."/>
            <person name="Nolan M."/>
            <person name="Ohm R."/>
            <person name="Pangilinan J."/>
            <person name="Park H.-J."/>
            <person name="Ramirez L."/>
            <person name="Alfaro M."/>
            <person name="Sun H."/>
            <person name="Tritt A."/>
            <person name="Yoshinaga Y."/>
            <person name="Zwiers L.-H."/>
            <person name="Turgeon B."/>
            <person name="Goodwin S."/>
            <person name="Spatafora J."/>
            <person name="Crous P."/>
            <person name="Grigoriev I."/>
        </authorList>
    </citation>
    <scope>NUCLEOTIDE SEQUENCE [LARGE SCALE GENOMIC DNA]</scope>
    <source>
        <strain evidence="3">CECT 20119</strain>
    </source>
</reference>
<feature type="compositionally biased region" description="Polar residues" evidence="1">
    <location>
        <begin position="95"/>
        <end position="105"/>
    </location>
</feature>
<dbReference type="OrthoDB" id="3910989at2759"/>
<dbReference type="Proteomes" id="UP000799538">
    <property type="component" value="Unassembled WGS sequence"/>
</dbReference>
<evidence type="ECO:0000313" key="2">
    <source>
        <dbReference type="EMBL" id="KAF2227923.1"/>
    </source>
</evidence>
<proteinExistence type="predicted"/>
<feature type="compositionally biased region" description="Basic and acidic residues" evidence="1">
    <location>
        <begin position="165"/>
        <end position="178"/>
    </location>
</feature>
<feature type="region of interest" description="Disordered" evidence="1">
    <location>
        <begin position="51"/>
        <end position="206"/>
    </location>
</feature>
<gene>
    <name evidence="2" type="ORF">BDZ85DRAFT_255112</name>
</gene>
<organism evidence="2 3">
    <name type="scientific">Elsinoe ampelina</name>
    <dbReference type="NCBI Taxonomy" id="302913"/>
    <lineage>
        <taxon>Eukaryota</taxon>
        <taxon>Fungi</taxon>
        <taxon>Dikarya</taxon>
        <taxon>Ascomycota</taxon>
        <taxon>Pezizomycotina</taxon>
        <taxon>Dothideomycetes</taxon>
        <taxon>Dothideomycetidae</taxon>
        <taxon>Myriangiales</taxon>
        <taxon>Elsinoaceae</taxon>
        <taxon>Elsinoe</taxon>
    </lineage>
</organism>
<dbReference type="EMBL" id="ML992501">
    <property type="protein sequence ID" value="KAF2227923.1"/>
    <property type="molecule type" value="Genomic_DNA"/>
</dbReference>
<sequence>MPLRLAFLDAVTRDMSYISSKITPGKLSSPTSPDGTSDPRLQAWVASQTVPLSQPPSEIPIANTGTSASVRPGLQRSQTTLTRTSCASQRVYESRMSSDYSIQRSTSRRKRNSIANQMPEDAQQAVPDVRLADVRRSNSSTARPGMGARGMHKSYDASTLNRQGNDTRRISGDSRDSGGRSPGPVGTGAGYGTWVVPEYPKLPRTK</sequence>
<name>A0A6A6GRF0_9PEZI</name>
<evidence type="ECO:0000256" key="1">
    <source>
        <dbReference type="SAM" id="MobiDB-lite"/>
    </source>
</evidence>